<proteinExistence type="predicted"/>
<accession>A0A7R8V2Z4</accession>
<protein>
    <submittedName>
        <fullName evidence="1">Uncharacterized protein</fullName>
    </submittedName>
</protein>
<dbReference type="Proteomes" id="UP000594454">
    <property type="component" value="Chromosome 6"/>
</dbReference>
<sequence>MASDVAGHGAAPRKHCPVLRCAASPALPSVEPSAKAPQMEAQTTPPIIEFETGAARTNDRPCVAVRDSPWDRRRGGVASQEHSIIIVRSTHTRLLGAEQAKSEHCNRRP</sequence>
<gene>
    <name evidence="1" type="ORF">HERILL_LOCUS14314</name>
</gene>
<evidence type="ECO:0000313" key="2">
    <source>
        <dbReference type="Proteomes" id="UP000594454"/>
    </source>
</evidence>
<dbReference type="InParanoid" id="A0A7R8V2Z4"/>
<dbReference type="AlphaFoldDB" id="A0A7R8V2Z4"/>
<name>A0A7R8V2Z4_HERIL</name>
<reference evidence="1 2" key="1">
    <citation type="submission" date="2020-11" db="EMBL/GenBank/DDBJ databases">
        <authorList>
            <person name="Wallbank WR R."/>
            <person name="Pardo Diaz C."/>
            <person name="Kozak K."/>
            <person name="Martin S."/>
            <person name="Jiggins C."/>
            <person name="Moest M."/>
            <person name="Warren A I."/>
            <person name="Generalovic N T."/>
            <person name="Byers J.R.P. K."/>
            <person name="Montejo-Kovacevich G."/>
            <person name="Yen C E."/>
        </authorList>
    </citation>
    <scope>NUCLEOTIDE SEQUENCE [LARGE SCALE GENOMIC DNA]</scope>
</reference>
<organism evidence="1 2">
    <name type="scientific">Hermetia illucens</name>
    <name type="common">Black soldier fly</name>
    <dbReference type="NCBI Taxonomy" id="343691"/>
    <lineage>
        <taxon>Eukaryota</taxon>
        <taxon>Metazoa</taxon>
        <taxon>Ecdysozoa</taxon>
        <taxon>Arthropoda</taxon>
        <taxon>Hexapoda</taxon>
        <taxon>Insecta</taxon>
        <taxon>Pterygota</taxon>
        <taxon>Neoptera</taxon>
        <taxon>Endopterygota</taxon>
        <taxon>Diptera</taxon>
        <taxon>Brachycera</taxon>
        <taxon>Stratiomyomorpha</taxon>
        <taxon>Stratiomyidae</taxon>
        <taxon>Hermetiinae</taxon>
        <taxon>Hermetia</taxon>
    </lineage>
</organism>
<dbReference type="EMBL" id="LR899014">
    <property type="protein sequence ID" value="CAD7091916.1"/>
    <property type="molecule type" value="Genomic_DNA"/>
</dbReference>
<evidence type="ECO:0000313" key="1">
    <source>
        <dbReference type="EMBL" id="CAD7091916.1"/>
    </source>
</evidence>
<keyword evidence="2" id="KW-1185">Reference proteome</keyword>